<accession>A0A841RD98</accession>
<dbReference type="RefSeq" id="WP_184746529.1">
    <property type="nucleotide sequence ID" value="NZ_JACHGJ010000003.1"/>
</dbReference>
<feature type="signal peptide" evidence="1">
    <location>
        <begin position="1"/>
        <end position="23"/>
    </location>
</feature>
<proteinExistence type="predicted"/>
<evidence type="ECO:0000313" key="4">
    <source>
        <dbReference type="Proteomes" id="UP000587760"/>
    </source>
</evidence>
<sequence>MNKNIIRFFTICMLAGLVAGLPAQTTRRGTTFQLSVTANVRANVLVQSRDNRSFSPIKGTTNLNVALPAGTYTIEISAPGYPAQSRVVVMDRNRAENFTFQTQRRSAGAQLNITSNVNGARVDISGPRSISGTAPFRMELPQGSYTVSVSAPGYSSQTQTVNLQRNENLHFNLQQPLATIQVIIPNESLNRTINNAMSQISIYDNGILMNSTVFTIQPGQHTIQVRSGGFATQSTIIAEAGRTYTIRPILSLIIE</sequence>
<dbReference type="EMBL" id="JACHGJ010000003">
    <property type="protein sequence ID" value="MBB6480362.1"/>
    <property type="molecule type" value="Genomic_DNA"/>
</dbReference>
<protein>
    <recommendedName>
        <fullName evidence="2">PEGA domain-containing protein</fullName>
    </recommendedName>
</protein>
<name>A0A841RD98_9SPIO</name>
<comment type="caution">
    <text evidence="3">The sequence shown here is derived from an EMBL/GenBank/DDBJ whole genome shotgun (WGS) entry which is preliminary data.</text>
</comment>
<feature type="chain" id="PRO_5032620615" description="PEGA domain-containing protein" evidence="1">
    <location>
        <begin position="24"/>
        <end position="255"/>
    </location>
</feature>
<dbReference type="InterPro" id="IPR008969">
    <property type="entry name" value="CarboxyPept-like_regulatory"/>
</dbReference>
<feature type="domain" description="PEGA" evidence="2">
    <location>
        <begin position="110"/>
        <end position="174"/>
    </location>
</feature>
<dbReference type="PANTHER" id="PTHR36194:SF1">
    <property type="entry name" value="S-LAYER-LIKE PROTEIN"/>
    <property type="match status" value="1"/>
</dbReference>
<evidence type="ECO:0000256" key="1">
    <source>
        <dbReference type="SAM" id="SignalP"/>
    </source>
</evidence>
<dbReference type="Proteomes" id="UP000587760">
    <property type="component" value="Unassembled WGS sequence"/>
</dbReference>
<dbReference type="Gene3D" id="2.60.40.1120">
    <property type="entry name" value="Carboxypeptidase-like, regulatory domain"/>
    <property type="match status" value="2"/>
</dbReference>
<dbReference type="Pfam" id="PF08308">
    <property type="entry name" value="PEGA"/>
    <property type="match status" value="2"/>
</dbReference>
<dbReference type="SUPFAM" id="SSF49464">
    <property type="entry name" value="Carboxypeptidase regulatory domain-like"/>
    <property type="match status" value="2"/>
</dbReference>
<organism evidence="3 4">
    <name type="scientific">Spirochaeta isovalerica</name>
    <dbReference type="NCBI Taxonomy" id="150"/>
    <lineage>
        <taxon>Bacteria</taxon>
        <taxon>Pseudomonadati</taxon>
        <taxon>Spirochaetota</taxon>
        <taxon>Spirochaetia</taxon>
        <taxon>Spirochaetales</taxon>
        <taxon>Spirochaetaceae</taxon>
        <taxon>Spirochaeta</taxon>
    </lineage>
</organism>
<evidence type="ECO:0000313" key="3">
    <source>
        <dbReference type="EMBL" id="MBB6480362.1"/>
    </source>
</evidence>
<dbReference type="AlphaFoldDB" id="A0A841RD98"/>
<dbReference type="PANTHER" id="PTHR36194">
    <property type="entry name" value="S-LAYER-LIKE PROTEIN"/>
    <property type="match status" value="1"/>
</dbReference>
<reference evidence="3 4" key="1">
    <citation type="submission" date="2020-08" db="EMBL/GenBank/DDBJ databases">
        <title>Genomic Encyclopedia of Type Strains, Phase IV (KMG-IV): sequencing the most valuable type-strain genomes for metagenomic binning, comparative biology and taxonomic classification.</title>
        <authorList>
            <person name="Goeker M."/>
        </authorList>
    </citation>
    <scope>NUCLEOTIDE SEQUENCE [LARGE SCALE GENOMIC DNA]</scope>
    <source>
        <strain evidence="3 4">DSM 2461</strain>
    </source>
</reference>
<dbReference type="InterPro" id="IPR013229">
    <property type="entry name" value="PEGA"/>
</dbReference>
<evidence type="ECO:0000259" key="2">
    <source>
        <dbReference type="Pfam" id="PF08308"/>
    </source>
</evidence>
<keyword evidence="1" id="KW-0732">Signal</keyword>
<gene>
    <name evidence="3" type="ORF">HNR50_002025</name>
</gene>
<keyword evidence="4" id="KW-1185">Reference proteome</keyword>
<feature type="domain" description="PEGA" evidence="2">
    <location>
        <begin position="59"/>
        <end position="99"/>
    </location>
</feature>